<evidence type="ECO:0008006" key="2">
    <source>
        <dbReference type="Google" id="ProtNLM"/>
    </source>
</evidence>
<comment type="caution">
    <text evidence="1">The sequence shown here is derived from an EMBL/GenBank/DDBJ whole genome shotgun (WGS) entry which is preliminary data.</text>
</comment>
<reference evidence="1" key="1">
    <citation type="journal article" date="2015" name="Nature">
        <title>Complex archaea that bridge the gap between prokaryotes and eukaryotes.</title>
        <authorList>
            <person name="Spang A."/>
            <person name="Saw J.H."/>
            <person name="Jorgensen S.L."/>
            <person name="Zaremba-Niedzwiedzka K."/>
            <person name="Martijn J."/>
            <person name="Lind A.E."/>
            <person name="van Eijk R."/>
            <person name="Schleper C."/>
            <person name="Guy L."/>
            <person name="Ettema T.J."/>
        </authorList>
    </citation>
    <scope>NUCLEOTIDE SEQUENCE</scope>
</reference>
<protein>
    <recommendedName>
        <fullName evidence="2">Magnesium chelatase ChlI-like catalytic domain-containing protein</fullName>
    </recommendedName>
</protein>
<name>A0A0F9EQF4_9ZZZZ</name>
<evidence type="ECO:0000313" key="1">
    <source>
        <dbReference type="EMBL" id="KKL76338.1"/>
    </source>
</evidence>
<dbReference type="Gene3D" id="3.40.50.300">
    <property type="entry name" value="P-loop containing nucleotide triphosphate hydrolases"/>
    <property type="match status" value="1"/>
</dbReference>
<dbReference type="InterPro" id="IPR027417">
    <property type="entry name" value="P-loop_NTPase"/>
</dbReference>
<dbReference type="AlphaFoldDB" id="A0A0F9EQF4"/>
<proteinExistence type="predicted"/>
<gene>
    <name evidence="1" type="ORF">LCGC14_2045860</name>
</gene>
<organism evidence="1">
    <name type="scientific">marine sediment metagenome</name>
    <dbReference type="NCBI Taxonomy" id="412755"/>
    <lineage>
        <taxon>unclassified sequences</taxon>
        <taxon>metagenomes</taxon>
        <taxon>ecological metagenomes</taxon>
    </lineage>
</organism>
<sequence>MAENYEEIVERCYNSDPKYTEIQAGVPEDFADIKTLGDLLEINYKLVGVKEQLRKNLILKIERDESKYPGIIGFDDDVVPAIDRAILSGHDIFLIGQIGQAKTKLVQIIAENLLSPMPIIQHSITNDCPMDLPKKRLIALLKEDDTTTNTKFFVSP</sequence>
<feature type="non-terminal residue" evidence="1">
    <location>
        <position position="156"/>
    </location>
</feature>
<accession>A0A0F9EQF4</accession>
<dbReference type="EMBL" id="LAZR01024078">
    <property type="protein sequence ID" value="KKL76338.1"/>
    <property type="molecule type" value="Genomic_DNA"/>
</dbReference>